<dbReference type="RefSeq" id="WP_013459047.1">
    <property type="nucleotide sequence ID" value="NC_014762.1"/>
</dbReference>
<dbReference type="Proteomes" id="UP000008721">
    <property type="component" value="Chromosome"/>
</dbReference>
<dbReference type="OrthoDB" id="5334589at2"/>
<sequence>MYYVIQRHHGDPKKHYLAYTVPRYISSENSQNIIFEFRHNDTVKRKWAPKEEIVLLTDNEQFFKETLEKLESLKRTHLERIGAAETQLNQEISAMLSTMQTEFETIKKNN</sequence>
<keyword evidence="2" id="KW-1185">Reference proteome</keyword>
<accession>E4TXF3</accession>
<protein>
    <submittedName>
        <fullName evidence="1">Uncharacterized protein</fullName>
    </submittedName>
</protein>
<dbReference type="HOGENOM" id="CLU_2166423_0_0_7"/>
<dbReference type="EMBL" id="CP002355">
    <property type="protein sequence ID" value="ADR32850.1"/>
    <property type="molecule type" value="Genomic_DNA"/>
</dbReference>
<dbReference type="KEGG" id="sku:Sulku_0183"/>
<proteinExistence type="predicted"/>
<dbReference type="AlphaFoldDB" id="E4TXF3"/>
<name>E4TXF3_SULKY</name>
<evidence type="ECO:0000313" key="1">
    <source>
        <dbReference type="EMBL" id="ADR32850.1"/>
    </source>
</evidence>
<dbReference type="eggNOG" id="ENOG5031AX6">
    <property type="taxonomic scope" value="Bacteria"/>
</dbReference>
<reference evidence="1 2" key="1">
    <citation type="journal article" date="2012" name="Stand. Genomic Sci.">
        <title>Complete genome sequence of the sulfur compounds oxidizing chemolithoautotroph Sulfuricurvum kujiense type strain (YK-1(T)).</title>
        <authorList>
            <person name="Han C."/>
            <person name="Kotsyurbenko O."/>
            <person name="Chertkov O."/>
            <person name="Held B."/>
            <person name="Lapidus A."/>
            <person name="Nolan M."/>
            <person name="Lucas S."/>
            <person name="Hammon N."/>
            <person name="Deshpande S."/>
            <person name="Cheng J.F."/>
            <person name="Tapia R."/>
            <person name="Goodwin L.A."/>
            <person name="Pitluck S."/>
            <person name="Liolios K."/>
            <person name="Pagani I."/>
            <person name="Ivanova N."/>
            <person name="Mavromatis K."/>
            <person name="Mikhailova N."/>
            <person name="Pati A."/>
            <person name="Chen A."/>
            <person name="Palaniappan K."/>
            <person name="Land M."/>
            <person name="Hauser L."/>
            <person name="Chang Y.J."/>
            <person name="Jeffries C.D."/>
            <person name="Brambilla E.M."/>
            <person name="Rohde M."/>
            <person name="Spring S."/>
            <person name="Sikorski J."/>
            <person name="Goker M."/>
            <person name="Woyke T."/>
            <person name="Bristow J."/>
            <person name="Eisen J.A."/>
            <person name="Markowitz V."/>
            <person name="Hugenholtz P."/>
            <person name="Kyrpides N.C."/>
            <person name="Klenk H.P."/>
            <person name="Detter J.C."/>
        </authorList>
    </citation>
    <scope>NUCLEOTIDE SEQUENCE [LARGE SCALE GENOMIC DNA]</scope>
    <source>
        <strain evidence="2">ATCC BAA-921 / DSM 16994 / JCM 11577 / YK-1</strain>
    </source>
</reference>
<organism evidence="1 2">
    <name type="scientific">Sulfuricurvum kujiense (strain ATCC BAA-921 / DSM 16994 / JCM 11577 / YK-1)</name>
    <dbReference type="NCBI Taxonomy" id="709032"/>
    <lineage>
        <taxon>Bacteria</taxon>
        <taxon>Pseudomonadati</taxon>
        <taxon>Campylobacterota</taxon>
        <taxon>Epsilonproteobacteria</taxon>
        <taxon>Campylobacterales</taxon>
        <taxon>Sulfurimonadaceae</taxon>
        <taxon>Sulfuricurvum</taxon>
    </lineage>
</organism>
<dbReference type="STRING" id="709032.Sulku_0183"/>
<evidence type="ECO:0000313" key="2">
    <source>
        <dbReference type="Proteomes" id="UP000008721"/>
    </source>
</evidence>
<gene>
    <name evidence="1" type="ordered locus">Sulku_0183</name>
</gene>